<dbReference type="RefSeq" id="XP_025492751.1">
    <property type="nucleotide sequence ID" value="XM_025641418.1"/>
</dbReference>
<keyword evidence="3" id="KW-1185">Reference proteome</keyword>
<dbReference type="AlphaFoldDB" id="A0A319CFQ8"/>
<organism evidence="2 3">
    <name type="scientific">Aspergillus uvarum CBS 121591</name>
    <dbReference type="NCBI Taxonomy" id="1448315"/>
    <lineage>
        <taxon>Eukaryota</taxon>
        <taxon>Fungi</taxon>
        <taxon>Dikarya</taxon>
        <taxon>Ascomycota</taxon>
        <taxon>Pezizomycotina</taxon>
        <taxon>Eurotiomycetes</taxon>
        <taxon>Eurotiomycetidae</taxon>
        <taxon>Eurotiales</taxon>
        <taxon>Aspergillaceae</taxon>
        <taxon>Aspergillus</taxon>
        <taxon>Aspergillus subgen. Circumdati</taxon>
    </lineage>
</organism>
<feature type="chain" id="PRO_5016263030" evidence="1">
    <location>
        <begin position="41"/>
        <end position="232"/>
    </location>
</feature>
<evidence type="ECO:0000313" key="3">
    <source>
        <dbReference type="Proteomes" id="UP000248340"/>
    </source>
</evidence>
<protein>
    <submittedName>
        <fullName evidence="2">Uncharacterized protein</fullName>
    </submittedName>
</protein>
<evidence type="ECO:0000313" key="2">
    <source>
        <dbReference type="EMBL" id="PYH82551.1"/>
    </source>
</evidence>
<dbReference type="Proteomes" id="UP000248340">
    <property type="component" value="Unassembled WGS sequence"/>
</dbReference>
<dbReference type="GeneID" id="37144160"/>
<dbReference type="VEuPathDB" id="FungiDB:BO82DRAFT_63863"/>
<proteinExistence type="predicted"/>
<sequence length="232" mass="26224">MRLSAFSRNNASSNGNVLFFLFSILCTLLLFTSQAPTALAAPVSTAPSSNNNALDTLQLAARDKHIPTKAQVEELIQPAHLHEFSQYAKRNQPPKDKAIFFTGQPQKAINELVKWANGQHLTSVRDIWKNANFFQKGQYKEVDAATFTRFQQAFSKYYAQQTTGTAYLVFPHDKIPAKTGIFYSVELPEIIAHGKVEEIVWIDQDRIHDKGYEWKTETKVYWKKGESKPAGA</sequence>
<accession>A0A319CFQ8</accession>
<name>A0A319CFQ8_9EURO</name>
<evidence type="ECO:0000256" key="1">
    <source>
        <dbReference type="SAM" id="SignalP"/>
    </source>
</evidence>
<feature type="signal peptide" evidence="1">
    <location>
        <begin position="1"/>
        <end position="40"/>
    </location>
</feature>
<keyword evidence="1" id="KW-0732">Signal</keyword>
<dbReference type="OrthoDB" id="4456498at2759"/>
<gene>
    <name evidence="2" type="ORF">BO82DRAFT_63863</name>
</gene>
<dbReference type="EMBL" id="KZ821695">
    <property type="protein sequence ID" value="PYH82551.1"/>
    <property type="molecule type" value="Genomic_DNA"/>
</dbReference>
<reference evidence="2 3" key="1">
    <citation type="submission" date="2016-12" db="EMBL/GenBank/DDBJ databases">
        <title>The genomes of Aspergillus section Nigri reveals drivers in fungal speciation.</title>
        <authorList>
            <consortium name="DOE Joint Genome Institute"/>
            <person name="Vesth T.C."/>
            <person name="Nybo J."/>
            <person name="Theobald S."/>
            <person name="Brandl J."/>
            <person name="Frisvad J.C."/>
            <person name="Nielsen K.F."/>
            <person name="Lyhne E.K."/>
            <person name="Kogle M.E."/>
            <person name="Kuo A."/>
            <person name="Riley R."/>
            <person name="Clum A."/>
            <person name="Nolan M."/>
            <person name="Lipzen A."/>
            <person name="Salamov A."/>
            <person name="Henrissat B."/>
            <person name="Wiebenga A."/>
            <person name="De Vries R.P."/>
            <person name="Grigoriev I.V."/>
            <person name="Mortensen U.H."/>
            <person name="Andersen M.R."/>
            <person name="Baker S.E."/>
        </authorList>
    </citation>
    <scope>NUCLEOTIDE SEQUENCE [LARGE SCALE GENOMIC DNA]</scope>
    <source>
        <strain evidence="2 3">CBS 121591</strain>
    </source>
</reference>